<dbReference type="RefSeq" id="WP_075398923.1">
    <property type="nucleotide sequence ID" value="NZ_MSDU01000026.1"/>
</dbReference>
<comment type="caution">
    <text evidence="1">The sequence shown here is derived from an EMBL/GenBank/DDBJ whole genome shotgun (WGS) entry which is preliminary data.</text>
</comment>
<keyword evidence="2" id="KW-1185">Reference proteome</keyword>
<organism evidence="1 2">
    <name type="scientific">Domibacillus antri</name>
    <dbReference type="NCBI Taxonomy" id="1714264"/>
    <lineage>
        <taxon>Bacteria</taxon>
        <taxon>Bacillati</taxon>
        <taxon>Bacillota</taxon>
        <taxon>Bacilli</taxon>
        <taxon>Bacillales</taxon>
        <taxon>Bacillaceae</taxon>
        <taxon>Domibacillus</taxon>
    </lineage>
</organism>
<proteinExistence type="predicted"/>
<evidence type="ECO:0000313" key="2">
    <source>
        <dbReference type="Proteomes" id="UP000185568"/>
    </source>
</evidence>
<dbReference type="Proteomes" id="UP000185568">
    <property type="component" value="Unassembled WGS sequence"/>
</dbReference>
<protein>
    <submittedName>
        <fullName evidence="1">Uncharacterized protein</fullName>
    </submittedName>
</protein>
<dbReference type="AlphaFoldDB" id="A0A1Q8Q3R0"/>
<accession>A0A1Q8Q3R0</accession>
<reference evidence="1 2" key="1">
    <citation type="submission" date="2016-12" db="EMBL/GenBank/DDBJ databases">
        <title>Domibacillus antri genome sequencing.</title>
        <authorList>
            <person name="Verma A."/>
            <person name="Krishnamurthi S."/>
        </authorList>
    </citation>
    <scope>NUCLEOTIDE SEQUENCE [LARGE SCALE GENOMIC DNA]</scope>
    <source>
        <strain evidence="1 2">XD80</strain>
    </source>
</reference>
<gene>
    <name evidence="1" type="ORF">BTO30_11730</name>
</gene>
<dbReference type="OrthoDB" id="2815576at2"/>
<evidence type="ECO:0000313" key="1">
    <source>
        <dbReference type="EMBL" id="OLN21996.1"/>
    </source>
</evidence>
<name>A0A1Q8Q3R0_9BACI</name>
<dbReference type="EMBL" id="MSDU01000026">
    <property type="protein sequence ID" value="OLN21996.1"/>
    <property type="molecule type" value="Genomic_DNA"/>
</dbReference>
<sequence length="119" mass="13335">MSGGNGNGVVWAIPQDRELPPPAESIVLKDRFLSPPKPLFALDDFMKEIDGDHMPMSYLQAAIAFHELHEFGAVWHGVSWGRDTVLPAEGGEETTFPAGEWAMIEEEPEILEPHFFYIQ</sequence>